<feature type="transmembrane region" description="Helical" evidence="1">
    <location>
        <begin position="75"/>
        <end position="98"/>
    </location>
</feature>
<keyword evidence="1" id="KW-1133">Transmembrane helix</keyword>
<gene>
    <name evidence="2" type="ORF">C6V83_10740</name>
</gene>
<reference evidence="2 3" key="1">
    <citation type="submission" date="2018-03" db="EMBL/GenBank/DDBJ databases">
        <title>Characteristics and genome of n-alkane degrading marine bacteria Gordonia iterans isolated from crude oil contaminated in Tae-an, South Korea.</title>
        <authorList>
            <person name="Lee S.-S."/>
            <person name="Kim H."/>
        </authorList>
    </citation>
    <scope>NUCLEOTIDE SEQUENCE [LARGE SCALE GENOMIC DNA]</scope>
    <source>
        <strain evidence="2 3">Co17</strain>
    </source>
</reference>
<dbReference type="OrthoDB" id="3388334at2"/>
<dbReference type="AlphaFoldDB" id="A0A2S0KGA0"/>
<dbReference type="Proteomes" id="UP000239814">
    <property type="component" value="Chromosome"/>
</dbReference>
<dbReference type="KEGG" id="git:C6V83_10740"/>
<keyword evidence="3" id="KW-1185">Reference proteome</keyword>
<keyword evidence="1" id="KW-0812">Transmembrane</keyword>
<accession>A0A2S0KGA0</accession>
<proteinExistence type="predicted"/>
<evidence type="ECO:0000256" key="1">
    <source>
        <dbReference type="SAM" id="Phobius"/>
    </source>
</evidence>
<feature type="transmembrane region" description="Helical" evidence="1">
    <location>
        <begin position="42"/>
        <end position="63"/>
    </location>
</feature>
<evidence type="ECO:0000313" key="3">
    <source>
        <dbReference type="Proteomes" id="UP000239814"/>
    </source>
</evidence>
<keyword evidence="1" id="KW-0472">Membrane</keyword>
<evidence type="ECO:0000313" key="2">
    <source>
        <dbReference type="EMBL" id="AVM00676.1"/>
    </source>
</evidence>
<feature type="transmembrane region" description="Helical" evidence="1">
    <location>
        <begin position="128"/>
        <end position="152"/>
    </location>
</feature>
<dbReference type="EMBL" id="CP027433">
    <property type="protein sequence ID" value="AVM00676.1"/>
    <property type="molecule type" value="Genomic_DNA"/>
</dbReference>
<sequence length="188" mass="19178">MTMIATVLMALAVAYALAGVPVRARLVKDPDRSDADLIRFDLVMSAALTALLGAAAVAAAVSDGFDGPALVAGRVLAVVAAATTGGYAVRAVLAAGGIPTRDDNYDDPALDPPLRGGRVIGLMERTGIAVSLLLAWPAGIAVILGVKGLARFPQLREHHASEQFILGTFASVLWACAAAGIGWLLGHS</sequence>
<name>A0A2S0KGA0_9ACTN</name>
<feature type="transmembrane region" description="Helical" evidence="1">
    <location>
        <begin position="164"/>
        <end position="185"/>
    </location>
</feature>
<protein>
    <submittedName>
        <fullName evidence="2">Uncharacterized protein</fullName>
    </submittedName>
</protein>
<organism evidence="2 3">
    <name type="scientific">Gordonia iterans</name>
    <dbReference type="NCBI Taxonomy" id="1004901"/>
    <lineage>
        <taxon>Bacteria</taxon>
        <taxon>Bacillati</taxon>
        <taxon>Actinomycetota</taxon>
        <taxon>Actinomycetes</taxon>
        <taxon>Mycobacteriales</taxon>
        <taxon>Gordoniaceae</taxon>
        <taxon>Gordonia</taxon>
    </lineage>
</organism>